<evidence type="ECO:0000256" key="4">
    <source>
        <dbReference type="ARBA" id="ARBA00022729"/>
    </source>
</evidence>
<dbReference type="RefSeq" id="XP_033158894.1">
    <property type="nucleotide sequence ID" value="XM_033303003.1"/>
</dbReference>
<dbReference type="InterPro" id="IPR005649">
    <property type="entry name" value="Chorion_2"/>
</dbReference>
<dbReference type="CTD" id="38999"/>
<gene>
    <name evidence="7" type="primary">LOC117140214</name>
</gene>
<sequence>MKYLIACVTLALFAYINASPAYGNRGGYGGVYGGGYGGVQRVVYEEVPAYGPSRGYNSYPRSLRSESNGGSAAAAAAASAAAVNPGTYKQYAIPSYELDGARGHEIGHGYGHRAY</sequence>
<keyword evidence="3" id="KW-0964">Secreted</keyword>
<comment type="function">
    <text evidence="1">Chorion membrane (egg shell) protein; plays a role in protecting the egg from the environment.</text>
</comment>
<evidence type="ECO:0000313" key="6">
    <source>
        <dbReference type="Proteomes" id="UP000515162"/>
    </source>
</evidence>
<reference evidence="7" key="1">
    <citation type="submission" date="2025-08" db="UniProtKB">
        <authorList>
            <consortium name="RefSeq"/>
        </authorList>
    </citation>
    <scope>IDENTIFICATION</scope>
    <source>
        <strain evidence="7">Mau12</strain>
        <tissue evidence="7">Whole Body</tissue>
    </source>
</reference>
<evidence type="ECO:0000256" key="5">
    <source>
        <dbReference type="SAM" id="SignalP"/>
    </source>
</evidence>
<dbReference type="GO" id="GO:0005576">
    <property type="term" value="C:extracellular region"/>
    <property type="evidence" value="ECO:0007669"/>
    <property type="project" value="UniProtKB-SubCell"/>
</dbReference>
<evidence type="ECO:0000313" key="7">
    <source>
        <dbReference type="RefSeq" id="XP_033158894.1"/>
    </source>
</evidence>
<protein>
    <submittedName>
        <fullName evidence="7">Chorion protein S15</fullName>
    </submittedName>
</protein>
<keyword evidence="4 5" id="KW-0732">Signal</keyword>
<dbReference type="GO" id="GO:0042600">
    <property type="term" value="C:egg chorion"/>
    <property type="evidence" value="ECO:0007669"/>
    <property type="project" value="InterPro"/>
</dbReference>
<feature type="chain" id="PRO_5028358010" evidence="5">
    <location>
        <begin position="19"/>
        <end position="115"/>
    </location>
</feature>
<evidence type="ECO:0000256" key="1">
    <source>
        <dbReference type="ARBA" id="ARBA00002036"/>
    </source>
</evidence>
<accession>A0A6P8K310</accession>
<name>A0A6P8K310_DROMA</name>
<evidence type="ECO:0000256" key="2">
    <source>
        <dbReference type="ARBA" id="ARBA00004613"/>
    </source>
</evidence>
<comment type="subcellular location">
    <subcellularLocation>
        <location evidence="2">Secreted</location>
    </subcellularLocation>
</comment>
<dbReference type="Pfam" id="PF03964">
    <property type="entry name" value="Chorion_2"/>
    <property type="match status" value="1"/>
</dbReference>
<keyword evidence="6" id="KW-1185">Reference proteome</keyword>
<organism evidence="6 7">
    <name type="scientific">Drosophila mauritiana</name>
    <name type="common">Fruit fly</name>
    <dbReference type="NCBI Taxonomy" id="7226"/>
    <lineage>
        <taxon>Eukaryota</taxon>
        <taxon>Metazoa</taxon>
        <taxon>Ecdysozoa</taxon>
        <taxon>Arthropoda</taxon>
        <taxon>Hexapoda</taxon>
        <taxon>Insecta</taxon>
        <taxon>Pterygota</taxon>
        <taxon>Neoptera</taxon>
        <taxon>Endopterygota</taxon>
        <taxon>Diptera</taxon>
        <taxon>Brachycera</taxon>
        <taxon>Muscomorpha</taxon>
        <taxon>Ephydroidea</taxon>
        <taxon>Drosophilidae</taxon>
        <taxon>Drosophila</taxon>
        <taxon>Sophophora</taxon>
    </lineage>
</organism>
<feature type="signal peptide" evidence="5">
    <location>
        <begin position="1"/>
        <end position="18"/>
    </location>
</feature>
<proteinExistence type="predicted"/>
<dbReference type="Proteomes" id="UP000515162">
    <property type="component" value="Chromosome 3L"/>
</dbReference>
<dbReference type="AlphaFoldDB" id="A0A6P8K310"/>
<dbReference type="GeneID" id="117140214"/>
<evidence type="ECO:0000256" key="3">
    <source>
        <dbReference type="ARBA" id="ARBA00022525"/>
    </source>
</evidence>